<proteinExistence type="predicted"/>
<dbReference type="Proteomes" id="UP001165082">
    <property type="component" value="Unassembled WGS sequence"/>
</dbReference>
<dbReference type="InterPro" id="IPR011992">
    <property type="entry name" value="EF-hand-dom_pair"/>
</dbReference>
<keyword evidence="5" id="KW-1185">Reference proteome</keyword>
<keyword evidence="1" id="KW-0106">Calcium</keyword>
<dbReference type="PROSITE" id="PS50222">
    <property type="entry name" value="EF_HAND_2"/>
    <property type="match status" value="2"/>
</dbReference>
<evidence type="ECO:0000259" key="2">
    <source>
        <dbReference type="PROSITE" id="PS50004"/>
    </source>
</evidence>
<dbReference type="OrthoDB" id="426718at2759"/>
<feature type="domain" description="EF-hand" evidence="3">
    <location>
        <begin position="731"/>
        <end position="766"/>
    </location>
</feature>
<dbReference type="Pfam" id="PF00168">
    <property type="entry name" value="C2"/>
    <property type="match status" value="1"/>
</dbReference>
<protein>
    <recommendedName>
        <fullName evidence="6">Calmodulin</fullName>
    </recommendedName>
</protein>
<sequence length="787" mass="87790">MGAGASTPNDTGHTLLFPTVKDDDIITEERAMELTDKSFSEVDYDSIQPKRLLPEDPSDEGITGLQLRQKASQLLDLVDIANVSCSGLRDADTWSGKSDPYCVFLVGEEGDSWEEKLNKAVLNNGLAKTEVISDNLNPEFKDFSACLSKPSYLKSPEIHVRVFDQDTGTICLGWAGINTDDSLGELKYPIPAAVLASTVSATLSGKGGDSKSTIKFDISKTNFDLRKDVSKREKYNARIVTKDAIGDISTVDRGAAKEALEKVFSLDDCCRYAHLANFVYVGKEQWASKKDWLPGRNGKVKDMSTPMRFLLGDLKREGKVKADNKFGVETLPDSYDMQIGTLGISNGYLLDKKLDQQAIILLDKKANTVILCFRGTDAGVGAKSAILDIATTMVGNHPFKTSDDTITTKGKVHIGMQKSWKRLKQVIVPTIRKLFQEGEGFGRLVVTGHSLGGALTTIFTRGLYEQIPEVRDKIVGYAYAGYAVGNDDFQADFDDKIPNFFRMVNDQDIVPHFVPPWFGYDHVGVLVHMTETSMTFDRTPYSLEPGSWESEERSALERLADHSMGNYTALIDMYSDLALMSDEQLQKVQKAWVGFLNSTRSQTVAAVSGERNSIEYDRTLEPNFDALLSSFAEELATPVSEEFGNVTLMDFRMCLRKSTHRNGIAAGKLTVKWPNFITTCFRVFFDADEKRMKRVEKARLLAAFNTYDTNFDEFLDPHEFTALCKEQFPGMSEEEIAKTMKQIDLDMDNAISEREFLIWALFGAGVDKFEPPKKEEDIDDHEVFGPI</sequence>
<dbReference type="Pfam" id="PF13499">
    <property type="entry name" value="EF-hand_7"/>
    <property type="match status" value="1"/>
</dbReference>
<dbReference type="PROSITE" id="PS50004">
    <property type="entry name" value="C2"/>
    <property type="match status" value="1"/>
</dbReference>
<gene>
    <name evidence="4" type="ORF">TrRE_jg9400</name>
</gene>
<dbReference type="InterPro" id="IPR018247">
    <property type="entry name" value="EF_Hand_1_Ca_BS"/>
</dbReference>
<dbReference type="Gene3D" id="1.10.238.10">
    <property type="entry name" value="EF-hand"/>
    <property type="match status" value="1"/>
</dbReference>
<dbReference type="CDD" id="cd00519">
    <property type="entry name" value="Lipase_3"/>
    <property type="match status" value="1"/>
</dbReference>
<dbReference type="InterPro" id="IPR002048">
    <property type="entry name" value="EF_hand_dom"/>
</dbReference>
<dbReference type="SUPFAM" id="SSF49562">
    <property type="entry name" value="C2 domain (Calcium/lipid-binding domain, CaLB)"/>
    <property type="match status" value="1"/>
</dbReference>
<dbReference type="InterPro" id="IPR000008">
    <property type="entry name" value="C2_dom"/>
</dbReference>
<evidence type="ECO:0000313" key="4">
    <source>
        <dbReference type="EMBL" id="GMH74824.1"/>
    </source>
</evidence>
<evidence type="ECO:0000259" key="3">
    <source>
        <dbReference type="PROSITE" id="PS50222"/>
    </source>
</evidence>
<organism evidence="4 5">
    <name type="scientific">Triparma retinervis</name>
    <dbReference type="NCBI Taxonomy" id="2557542"/>
    <lineage>
        <taxon>Eukaryota</taxon>
        <taxon>Sar</taxon>
        <taxon>Stramenopiles</taxon>
        <taxon>Ochrophyta</taxon>
        <taxon>Bolidophyceae</taxon>
        <taxon>Parmales</taxon>
        <taxon>Triparmaceae</taxon>
        <taxon>Triparma</taxon>
    </lineage>
</organism>
<evidence type="ECO:0008006" key="6">
    <source>
        <dbReference type="Google" id="ProtNLM"/>
    </source>
</evidence>
<dbReference type="AlphaFoldDB" id="A0A9W7EB23"/>
<dbReference type="SUPFAM" id="SSF47473">
    <property type="entry name" value="EF-hand"/>
    <property type="match status" value="1"/>
</dbReference>
<dbReference type="InterPro" id="IPR051218">
    <property type="entry name" value="Sec_MonoDiacylglyc_Lipase"/>
</dbReference>
<comment type="caution">
    <text evidence="4">The sequence shown here is derived from an EMBL/GenBank/DDBJ whole genome shotgun (WGS) entry which is preliminary data.</text>
</comment>
<evidence type="ECO:0000313" key="5">
    <source>
        <dbReference type="Proteomes" id="UP001165082"/>
    </source>
</evidence>
<feature type="domain" description="C2" evidence="2">
    <location>
        <begin position="59"/>
        <end position="203"/>
    </location>
</feature>
<dbReference type="GO" id="GO:0005509">
    <property type="term" value="F:calcium ion binding"/>
    <property type="evidence" value="ECO:0007669"/>
    <property type="project" value="InterPro"/>
</dbReference>
<name>A0A9W7EB23_9STRA</name>
<dbReference type="GO" id="GO:0006629">
    <property type="term" value="P:lipid metabolic process"/>
    <property type="evidence" value="ECO:0007669"/>
    <property type="project" value="InterPro"/>
</dbReference>
<feature type="domain" description="EF-hand" evidence="3">
    <location>
        <begin position="695"/>
        <end position="730"/>
    </location>
</feature>
<reference evidence="4" key="1">
    <citation type="submission" date="2022-07" db="EMBL/GenBank/DDBJ databases">
        <title>Genome analysis of Parmales, a sister group of diatoms, reveals the evolutionary specialization of diatoms from phago-mixotrophs to photoautotrophs.</title>
        <authorList>
            <person name="Ban H."/>
            <person name="Sato S."/>
            <person name="Yoshikawa S."/>
            <person name="Kazumasa Y."/>
            <person name="Nakamura Y."/>
            <person name="Ichinomiya M."/>
            <person name="Saitoh K."/>
            <person name="Sato N."/>
            <person name="Blanc-Mathieu R."/>
            <person name="Endo H."/>
            <person name="Kuwata A."/>
            <person name="Ogata H."/>
        </authorList>
    </citation>
    <scope>NUCLEOTIDE SEQUENCE</scope>
</reference>
<accession>A0A9W7EB23</accession>
<evidence type="ECO:0000256" key="1">
    <source>
        <dbReference type="ARBA" id="ARBA00022837"/>
    </source>
</evidence>
<dbReference type="SMART" id="SM00239">
    <property type="entry name" value="C2"/>
    <property type="match status" value="1"/>
</dbReference>
<dbReference type="Gene3D" id="2.60.40.150">
    <property type="entry name" value="C2 domain"/>
    <property type="match status" value="1"/>
</dbReference>
<dbReference type="PROSITE" id="PS00018">
    <property type="entry name" value="EF_HAND_1"/>
    <property type="match status" value="1"/>
</dbReference>
<dbReference type="EMBL" id="BRXZ01001593">
    <property type="protein sequence ID" value="GMH74824.1"/>
    <property type="molecule type" value="Genomic_DNA"/>
</dbReference>
<dbReference type="InterPro" id="IPR035892">
    <property type="entry name" value="C2_domain_sf"/>
</dbReference>
<dbReference type="InterPro" id="IPR029058">
    <property type="entry name" value="AB_hydrolase_fold"/>
</dbReference>
<dbReference type="InterPro" id="IPR002921">
    <property type="entry name" value="Fungal_lipase-type"/>
</dbReference>
<dbReference type="Pfam" id="PF01764">
    <property type="entry name" value="Lipase_3"/>
    <property type="match status" value="1"/>
</dbReference>
<dbReference type="PANTHER" id="PTHR45856:SF11">
    <property type="entry name" value="FUNGAL LIPASE-LIKE DOMAIN-CONTAINING PROTEIN"/>
    <property type="match status" value="1"/>
</dbReference>
<dbReference type="CDD" id="cd00051">
    <property type="entry name" value="EFh"/>
    <property type="match status" value="1"/>
</dbReference>
<dbReference type="PANTHER" id="PTHR45856">
    <property type="entry name" value="ALPHA/BETA-HYDROLASES SUPERFAMILY PROTEIN"/>
    <property type="match status" value="1"/>
</dbReference>
<dbReference type="SUPFAM" id="SSF53474">
    <property type="entry name" value="alpha/beta-Hydrolases"/>
    <property type="match status" value="1"/>
</dbReference>
<dbReference type="Gene3D" id="3.40.50.1820">
    <property type="entry name" value="alpha/beta hydrolase"/>
    <property type="match status" value="1"/>
</dbReference>